<evidence type="ECO:0000256" key="6">
    <source>
        <dbReference type="ARBA" id="ARBA00022449"/>
    </source>
</evidence>
<dbReference type="EMBL" id="CAACYI010000001">
    <property type="protein sequence ID" value="VFB15744.1"/>
    <property type="molecule type" value="Genomic_DNA"/>
</dbReference>
<organism evidence="14 15">
    <name type="scientific">Urinicoccus massiliensis</name>
    <dbReference type="NCBI Taxonomy" id="1723382"/>
    <lineage>
        <taxon>Bacteria</taxon>
        <taxon>Bacillati</taxon>
        <taxon>Bacillota</taxon>
        <taxon>Tissierellia</taxon>
        <taxon>Tissierellales</taxon>
        <taxon>Peptoniphilaceae</taxon>
        <taxon>Urinicoccus</taxon>
    </lineage>
</organism>
<protein>
    <recommendedName>
        <fullName evidence="4">Probable multidrug resistance protein NorM</fullName>
    </recommendedName>
    <alternativeName>
        <fullName evidence="12">Multidrug-efflux transporter</fullName>
    </alternativeName>
</protein>
<comment type="subcellular location">
    <subcellularLocation>
        <location evidence="2">Cell membrane</location>
        <topology evidence="2">Multi-pass membrane protein</topology>
    </subcellularLocation>
</comment>
<dbReference type="PANTHER" id="PTHR43298">
    <property type="entry name" value="MULTIDRUG RESISTANCE PROTEIN NORM-RELATED"/>
    <property type="match status" value="1"/>
</dbReference>
<dbReference type="CDD" id="cd13140">
    <property type="entry name" value="MATE_like_1"/>
    <property type="match status" value="1"/>
</dbReference>
<feature type="transmembrane region" description="Helical" evidence="13">
    <location>
        <begin position="392"/>
        <end position="412"/>
    </location>
</feature>
<keyword evidence="10" id="KW-0406">Ion transport</keyword>
<feature type="transmembrane region" description="Helical" evidence="13">
    <location>
        <begin position="361"/>
        <end position="385"/>
    </location>
</feature>
<evidence type="ECO:0000256" key="1">
    <source>
        <dbReference type="ARBA" id="ARBA00003408"/>
    </source>
</evidence>
<dbReference type="InterPro" id="IPR048279">
    <property type="entry name" value="MdtK-like"/>
</dbReference>
<dbReference type="Pfam" id="PF01554">
    <property type="entry name" value="MatE"/>
    <property type="match status" value="2"/>
</dbReference>
<dbReference type="InterPro" id="IPR050222">
    <property type="entry name" value="MATE_MdtK"/>
</dbReference>
<reference evidence="14 15" key="1">
    <citation type="submission" date="2019-02" db="EMBL/GenBank/DDBJ databases">
        <authorList>
            <consortium name="Pathogen Informatics"/>
        </authorList>
    </citation>
    <scope>NUCLEOTIDE SEQUENCE [LARGE SCALE GENOMIC DNA]</scope>
    <source>
        <strain evidence="14 15">3012STDY7089603</strain>
    </source>
</reference>
<dbReference type="GO" id="GO:0005886">
    <property type="term" value="C:plasma membrane"/>
    <property type="evidence" value="ECO:0007669"/>
    <property type="project" value="UniProtKB-SubCell"/>
</dbReference>
<dbReference type="AlphaFoldDB" id="A0A8H2M374"/>
<comment type="caution">
    <text evidence="14">The sequence shown here is derived from an EMBL/GenBank/DDBJ whole genome shotgun (WGS) entry which is preliminary data.</text>
</comment>
<evidence type="ECO:0000256" key="9">
    <source>
        <dbReference type="ARBA" id="ARBA00022989"/>
    </source>
</evidence>
<keyword evidence="6" id="KW-0050">Antiport</keyword>
<evidence type="ECO:0000256" key="5">
    <source>
        <dbReference type="ARBA" id="ARBA00022448"/>
    </source>
</evidence>
<dbReference type="PIRSF" id="PIRSF006603">
    <property type="entry name" value="DinF"/>
    <property type="match status" value="1"/>
</dbReference>
<feature type="transmembrane region" description="Helical" evidence="13">
    <location>
        <begin position="418"/>
        <end position="440"/>
    </location>
</feature>
<gene>
    <name evidence="14" type="primary">mepA_1</name>
    <name evidence="14" type="ORF">NCTC13150_00247</name>
</gene>
<dbReference type="GO" id="GO:0006811">
    <property type="term" value="P:monoatomic ion transport"/>
    <property type="evidence" value="ECO:0007669"/>
    <property type="project" value="UniProtKB-KW"/>
</dbReference>
<dbReference type="PANTHER" id="PTHR43298:SF2">
    <property type="entry name" value="FMN_FAD EXPORTER YEEO-RELATED"/>
    <property type="match status" value="1"/>
</dbReference>
<feature type="transmembrane region" description="Helical" evidence="13">
    <location>
        <begin position="196"/>
        <end position="220"/>
    </location>
</feature>
<feature type="transmembrane region" description="Helical" evidence="13">
    <location>
        <begin position="170"/>
        <end position="190"/>
    </location>
</feature>
<keyword evidence="15" id="KW-1185">Reference proteome</keyword>
<keyword evidence="5" id="KW-0813">Transport</keyword>
<feature type="transmembrane region" description="Helical" evidence="13">
    <location>
        <begin position="95"/>
        <end position="115"/>
    </location>
</feature>
<dbReference type="InterPro" id="IPR002528">
    <property type="entry name" value="MATE_fam"/>
</dbReference>
<keyword evidence="11 13" id="KW-0472">Membrane</keyword>
<proteinExistence type="inferred from homology"/>
<dbReference type="GO" id="GO:0042910">
    <property type="term" value="F:xenobiotic transmembrane transporter activity"/>
    <property type="evidence" value="ECO:0007669"/>
    <property type="project" value="InterPro"/>
</dbReference>
<evidence type="ECO:0000256" key="2">
    <source>
        <dbReference type="ARBA" id="ARBA00004651"/>
    </source>
</evidence>
<comment type="function">
    <text evidence="1">Multidrug efflux pump.</text>
</comment>
<dbReference type="Proteomes" id="UP000377798">
    <property type="component" value="Unassembled WGS sequence"/>
</dbReference>
<evidence type="ECO:0000256" key="7">
    <source>
        <dbReference type="ARBA" id="ARBA00022475"/>
    </source>
</evidence>
<evidence type="ECO:0000256" key="12">
    <source>
        <dbReference type="ARBA" id="ARBA00031636"/>
    </source>
</evidence>
<feature type="transmembrane region" description="Helical" evidence="13">
    <location>
        <begin position="241"/>
        <end position="266"/>
    </location>
</feature>
<dbReference type="RefSeq" id="WP_131748160.1">
    <property type="nucleotide sequence ID" value="NZ_CAACYI010000001.1"/>
</dbReference>
<keyword evidence="8 13" id="KW-0812">Transmembrane</keyword>
<feature type="transmembrane region" description="Helical" evidence="13">
    <location>
        <begin position="318"/>
        <end position="341"/>
    </location>
</feature>
<accession>A0A8H2M374</accession>
<evidence type="ECO:0000256" key="10">
    <source>
        <dbReference type="ARBA" id="ARBA00023065"/>
    </source>
</evidence>
<keyword evidence="7" id="KW-1003">Cell membrane</keyword>
<name>A0A8H2M374_9FIRM</name>
<comment type="similarity">
    <text evidence="3">Belongs to the multi antimicrobial extrusion (MATE) (TC 2.A.66.1) family.</text>
</comment>
<evidence type="ECO:0000313" key="15">
    <source>
        <dbReference type="Proteomes" id="UP000377798"/>
    </source>
</evidence>
<evidence type="ECO:0000256" key="13">
    <source>
        <dbReference type="SAM" id="Phobius"/>
    </source>
</evidence>
<sequence>MSRSVNLLDGSISRGLLKLSLPLMASSLIGIAYTITDAMWLGRLSTQAVSSVGTTHFYVWMLQALALIASVGISVGLSQAFGSKNQEEARRVMKAGLTVCLGLSLLAALGLFLASDPIISIYQLSAKAHQDAVTYLKIISLGTVFIFMTPFLMASFYARGDSLTPFKISILALVFNIVFDPVLIFGWGPFPRLEVAGAAIASVLAQVLATFLLLYASYIRKGVIFQMKKTTPLDLHHVKDIFSLGIPACIHSLIHAFVGMVLVSYVSGFGQTYIAVYTIGSQLESLAWMSAEGFSQAMTTFMGQNYGAKKFHRLHQGYLTGMVIVGCFGLASTLMLFFGRYHLFSLFLPKDLETAYHGGQYLIILSFSQIFMTLEIGTAGALNGLALTKYPAIIATVFNLFRIPLALALMPAFGVNGIWAAMSVSSILKGTFHVAVYFYFQKRTDHFSKNMAKYVSRIAQEGEL</sequence>
<evidence type="ECO:0000256" key="11">
    <source>
        <dbReference type="ARBA" id="ARBA00023136"/>
    </source>
</evidence>
<evidence type="ECO:0000256" key="8">
    <source>
        <dbReference type="ARBA" id="ARBA00022692"/>
    </source>
</evidence>
<evidence type="ECO:0000313" key="14">
    <source>
        <dbReference type="EMBL" id="VFB15744.1"/>
    </source>
</evidence>
<evidence type="ECO:0000256" key="3">
    <source>
        <dbReference type="ARBA" id="ARBA00010199"/>
    </source>
</evidence>
<evidence type="ECO:0000256" key="4">
    <source>
        <dbReference type="ARBA" id="ARBA00020268"/>
    </source>
</evidence>
<dbReference type="GO" id="GO:0015297">
    <property type="term" value="F:antiporter activity"/>
    <property type="evidence" value="ECO:0007669"/>
    <property type="project" value="UniProtKB-KW"/>
</dbReference>
<keyword evidence="9 13" id="KW-1133">Transmembrane helix</keyword>
<dbReference type="NCBIfam" id="TIGR00797">
    <property type="entry name" value="matE"/>
    <property type="match status" value="1"/>
</dbReference>
<feature type="transmembrane region" description="Helical" evidence="13">
    <location>
        <begin position="60"/>
        <end position="83"/>
    </location>
</feature>
<feature type="transmembrane region" description="Helical" evidence="13">
    <location>
        <begin position="135"/>
        <end position="158"/>
    </location>
</feature>
<feature type="transmembrane region" description="Helical" evidence="13">
    <location>
        <begin position="21"/>
        <end position="40"/>
    </location>
</feature>